<evidence type="ECO:0000259" key="1">
    <source>
        <dbReference type="PROSITE" id="PS50994"/>
    </source>
</evidence>
<evidence type="ECO:0000313" key="2">
    <source>
        <dbReference type="EMBL" id="KHN49151.1"/>
    </source>
</evidence>
<dbReference type="InterPro" id="IPR001584">
    <property type="entry name" value="Integrase_cat-core"/>
</dbReference>
<dbReference type="Proteomes" id="UP000053038">
    <property type="component" value="Unassembled WGS sequence"/>
</dbReference>
<dbReference type="InterPro" id="IPR036397">
    <property type="entry name" value="RNaseH_sf"/>
</dbReference>
<comment type="caution">
    <text evidence="2">The sequence shown here is derived from an EMBL/GenBank/DDBJ whole genome shotgun (WGS) entry which is preliminary data.</text>
</comment>
<proteinExistence type="predicted"/>
<accession>A0A7V8L3N4</accession>
<sequence>MLTCNGFPMSRYRAGRMMKELNLSSGQPGKHQYKNAHQAHTCLPNRLERQFAVPEPDRVWCGDITYIWAGNHWCYLAVVMDLFARRVIGWSLSEQADTALISRALRMAYESRGKPRDVMFHSDQGSQYTGLKYQQRLWRYRMKQSVSRRGNCWDNSPMERFFRSLKTEWVPAKGYQGK</sequence>
<protein>
    <submittedName>
        <fullName evidence="2">Transposase</fullName>
    </submittedName>
</protein>
<dbReference type="Pfam" id="PF00665">
    <property type="entry name" value="rve"/>
    <property type="match status" value="1"/>
</dbReference>
<dbReference type="InterPro" id="IPR050900">
    <property type="entry name" value="Transposase_IS3/IS150/IS904"/>
</dbReference>
<gene>
    <name evidence="2" type="ORF">OI69_18720</name>
</gene>
<dbReference type="PANTHER" id="PTHR46889">
    <property type="entry name" value="TRANSPOSASE INSF FOR INSERTION SEQUENCE IS3B-RELATED"/>
    <property type="match status" value="1"/>
</dbReference>
<keyword evidence="3" id="KW-1185">Reference proteome</keyword>
<organism evidence="2 3">
    <name type="scientific">Pectobacterium fontis</name>
    <dbReference type="NCBI Taxonomy" id="2558042"/>
    <lineage>
        <taxon>Bacteria</taxon>
        <taxon>Pseudomonadati</taxon>
        <taxon>Pseudomonadota</taxon>
        <taxon>Gammaproteobacteria</taxon>
        <taxon>Enterobacterales</taxon>
        <taxon>Pectobacteriaceae</taxon>
        <taxon>Pectobacterium</taxon>
    </lineage>
</organism>
<dbReference type="PROSITE" id="PS50994">
    <property type="entry name" value="INTEGRASE"/>
    <property type="match status" value="1"/>
</dbReference>
<feature type="domain" description="Integrase catalytic" evidence="1">
    <location>
        <begin position="52"/>
        <end position="178"/>
    </location>
</feature>
<reference evidence="2 3" key="1">
    <citation type="submission" date="2014-10" db="EMBL/GenBank/DDBJ databases">
        <title>Genome sequence of Pectobacterium carotovorum M022.</title>
        <authorList>
            <person name="Chan K.-G."/>
            <person name="Tan W.-S."/>
        </authorList>
    </citation>
    <scope>NUCLEOTIDE SEQUENCE [LARGE SCALE GENOMIC DNA]</scope>
    <source>
        <strain evidence="2 3">M022</strain>
    </source>
</reference>
<dbReference type="InterPro" id="IPR048020">
    <property type="entry name" value="Transpos_IS3"/>
</dbReference>
<dbReference type="AlphaFoldDB" id="A0A7V8L3N4"/>
<dbReference type="PANTHER" id="PTHR46889:SF4">
    <property type="entry name" value="TRANSPOSASE INSO FOR INSERTION SEQUENCE ELEMENT IS911B-RELATED"/>
    <property type="match status" value="1"/>
</dbReference>
<dbReference type="EMBL" id="JSXC01000092">
    <property type="protein sequence ID" value="KHN49151.1"/>
    <property type="molecule type" value="Genomic_DNA"/>
</dbReference>
<dbReference type="Gene3D" id="3.30.420.10">
    <property type="entry name" value="Ribonuclease H-like superfamily/Ribonuclease H"/>
    <property type="match status" value="1"/>
</dbReference>
<dbReference type="InterPro" id="IPR012337">
    <property type="entry name" value="RNaseH-like_sf"/>
</dbReference>
<feature type="non-terminal residue" evidence="2">
    <location>
        <position position="178"/>
    </location>
</feature>
<name>A0A7V8L3N4_9GAMM</name>
<evidence type="ECO:0000313" key="3">
    <source>
        <dbReference type="Proteomes" id="UP000053038"/>
    </source>
</evidence>
<dbReference type="GO" id="GO:0015074">
    <property type="term" value="P:DNA integration"/>
    <property type="evidence" value="ECO:0007669"/>
    <property type="project" value="InterPro"/>
</dbReference>
<dbReference type="NCBIfam" id="NF033516">
    <property type="entry name" value="transpos_IS3"/>
    <property type="match status" value="1"/>
</dbReference>
<dbReference type="SUPFAM" id="SSF53098">
    <property type="entry name" value="Ribonuclease H-like"/>
    <property type="match status" value="1"/>
</dbReference>
<dbReference type="GO" id="GO:0003676">
    <property type="term" value="F:nucleic acid binding"/>
    <property type="evidence" value="ECO:0007669"/>
    <property type="project" value="InterPro"/>
</dbReference>